<keyword evidence="1" id="KW-0472">Membrane</keyword>
<evidence type="ECO:0000313" key="2">
    <source>
        <dbReference type="EMBL" id="HJC85377.1"/>
    </source>
</evidence>
<name>A0A9D2TP09_9CORY</name>
<evidence type="ECO:0000256" key="1">
    <source>
        <dbReference type="SAM" id="Phobius"/>
    </source>
</evidence>
<dbReference type="EMBL" id="DWVP01000018">
    <property type="protein sequence ID" value="HJC85377.1"/>
    <property type="molecule type" value="Genomic_DNA"/>
</dbReference>
<proteinExistence type="predicted"/>
<sequence length="196" mass="21322">MSIAAAVAALLLVVLIAERMLPLRAVERDVWEWRLRPTGRFPSLDEFSRWQVATFGVLGAVLGYGTVPSHAGIAVVFAALLAMGARLLVGVRRVRLPEILDNGTTRVMFTMSSVLNDSELSADIYAAAWLRKTKVSAGRIRGPVPLVLMWRRLRRRLYIPLLFLVTALAAVALGPEPGPWAQTGLVVAWGVLASAV</sequence>
<dbReference type="Proteomes" id="UP000823858">
    <property type="component" value="Unassembled WGS sequence"/>
</dbReference>
<feature type="transmembrane region" description="Helical" evidence="1">
    <location>
        <begin position="157"/>
        <end position="175"/>
    </location>
</feature>
<reference evidence="2" key="1">
    <citation type="journal article" date="2021" name="PeerJ">
        <title>Extensive microbial diversity within the chicken gut microbiome revealed by metagenomics and culture.</title>
        <authorList>
            <person name="Gilroy R."/>
            <person name="Ravi A."/>
            <person name="Getino M."/>
            <person name="Pursley I."/>
            <person name="Horton D.L."/>
            <person name="Alikhan N.F."/>
            <person name="Baker D."/>
            <person name="Gharbi K."/>
            <person name="Hall N."/>
            <person name="Watson M."/>
            <person name="Adriaenssens E.M."/>
            <person name="Foster-Nyarko E."/>
            <person name="Jarju S."/>
            <person name="Secka A."/>
            <person name="Antonio M."/>
            <person name="Oren A."/>
            <person name="Chaudhuri R.R."/>
            <person name="La Ragione R."/>
            <person name="Hildebrand F."/>
            <person name="Pallen M.J."/>
        </authorList>
    </citation>
    <scope>NUCLEOTIDE SEQUENCE</scope>
    <source>
        <strain evidence="2">ChiHjej13B12-4958</strain>
    </source>
</reference>
<reference evidence="2" key="2">
    <citation type="submission" date="2021-04" db="EMBL/GenBank/DDBJ databases">
        <authorList>
            <person name="Gilroy R."/>
        </authorList>
    </citation>
    <scope>NUCLEOTIDE SEQUENCE</scope>
    <source>
        <strain evidence="2">ChiHjej13B12-4958</strain>
    </source>
</reference>
<organism evidence="2 3">
    <name type="scientific">Candidatus Corynebacterium faecigallinarum</name>
    <dbReference type="NCBI Taxonomy" id="2838528"/>
    <lineage>
        <taxon>Bacteria</taxon>
        <taxon>Bacillati</taxon>
        <taxon>Actinomycetota</taxon>
        <taxon>Actinomycetes</taxon>
        <taxon>Mycobacteriales</taxon>
        <taxon>Corynebacteriaceae</taxon>
        <taxon>Corynebacterium</taxon>
    </lineage>
</organism>
<protein>
    <submittedName>
        <fullName evidence="2">Uncharacterized protein</fullName>
    </submittedName>
</protein>
<dbReference type="AlphaFoldDB" id="A0A9D2TP09"/>
<keyword evidence="1" id="KW-1133">Transmembrane helix</keyword>
<accession>A0A9D2TP09</accession>
<gene>
    <name evidence="2" type="ORF">H9751_07525</name>
</gene>
<feature type="transmembrane region" description="Helical" evidence="1">
    <location>
        <begin position="71"/>
        <end position="89"/>
    </location>
</feature>
<keyword evidence="1" id="KW-0812">Transmembrane</keyword>
<evidence type="ECO:0000313" key="3">
    <source>
        <dbReference type="Proteomes" id="UP000823858"/>
    </source>
</evidence>
<comment type="caution">
    <text evidence="2">The sequence shown here is derived from an EMBL/GenBank/DDBJ whole genome shotgun (WGS) entry which is preliminary data.</text>
</comment>